<organism evidence="1 2">
    <name type="scientific">Variovorax boronicumulans</name>
    <dbReference type="NCBI Taxonomy" id="436515"/>
    <lineage>
        <taxon>Bacteria</taxon>
        <taxon>Pseudomonadati</taxon>
        <taxon>Pseudomonadota</taxon>
        <taxon>Betaproteobacteria</taxon>
        <taxon>Burkholderiales</taxon>
        <taxon>Comamonadaceae</taxon>
        <taxon>Variovorax</taxon>
    </lineage>
</organism>
<accession>A0AAW8E176</accession>
<dbReference type="EMBL" id="JAUSRR010000008">
    <property type="protein sequence ID" value="MDP9925555.1"/>
    <property type="molecule type" value="Genomic_DNA"/>
</dbReference>
<sequence length="52" mass="5720">MQDLFEPFPRVKLDANGDPDPQATDDAVLKGLAVHAQASAATMNWGIWRWAP</sequence>
<reference evidence="1" key="1">
    <citation type="submission" date="2023-07" db="EMBL/GenBank/DDBJ databases">
        <title>Sorghum-associated microbial communities from plants grown in Nebraska, USA.</title>
        <authorList>
            <person name="Schachtman D."/>
        </authorList>
    </citation>
    <scope>NUCLEOTIDE SEQUENCE</scope>
    <source>
        <strain evidence="1">DS2795</strain>
    </source>
</reference>
<dbReference type="Proteomes" id="UP001244295">
    <property type="component" value="Unassembled WGS sequence"/>
</dbReference>
<proteinExistence type="predicted"/>
<evidence type="ECO:0000313" key="2">
    <source>
        <dbReference type="Proteomes" id="UP001244295"/>
    </source>
</evidence>
<dbReference type="AlphaFoldDB" id="A0AAW8E176"/>
<comment type="caution">
    <text evidence="1">The sequence shown here is derived from an EMBL/GenBank/DDBJ whole genome shotgun (WGS) entry which is preliminary data.</text>
</comment>
<protein>
    <submittedName>
        <fullName evidence="1">Uncharacterized protein</fullName>
    </submittedName>
</protein>
<name>A0AAW8E176_9BURK</name>
<evidence type="ECO:0000313" key="1">
    <source>
        <dbReference type="EMBL" id="MDP9925555.1"/>
    </source>
</evidence>
<dbReference type="RefSeq" id="WP_307637778.1">
    <property type="nucleotide sequence ID" value="NZ_JAUSRR010000008.1"/>
</dbReference>
<gene>
    <name evidence="1" type="ORF">J2W25_004598</name>
</gene>